<evidence type="ECO:0008006" key="10">
    <source>
        <dbReference type="Google" id="ProtNLM"/>
    </source>
</evidence>
<feature type="compositionally biased region" description="Polar residues" evidence="7">
    <location>
        <begin position="302"/>
        <end position="314"/>
    </location>
</feature>
<evidence type="ECO:0000313" key="9">
    <source>
        <dbReference type="Proteomes" id="UP000261600"/>
    </source>
</evidence>
<dbReference type="Pfam" id="PF00352">
    <property type="entry name" value="TBP"/>
    <property type="match status" value="2"/>
</dbReference>
<dbReference type="GO" id="GO:0003677">
    <property type="term" value="F:DNA binding"/>
    <property type="evidence" value="ECO:0007669"/>
    <property type="project" value="UniProtKB-KW"/>
</dbReference>
<evidence type="ECO:0000256" key="6">
    <source>
        <dbReference type="ARBA" id="ARBA00023242"/>
    </source>
</evidence>
<dbReference type="Gene3D" id="3.30.310.10">
    <property type="entry name" value="TATA-Binding Protein"/>
    <property type="match status" value="2"/>
</dbReference>
<evidence type="ECO:0000256" key="5">
    <source>
        <dbReference type="ARBA" id="ARBA00023163"/>
    </source>
</evidence>
<dbReference type="SUPFAM" id="SSF55945">
    <property type="entry name" value="TATA-box binding protein-like"/>
    <property type="match status" value="2"/>
</dbReference>
<dbReference type="CDD" id="cd00652">
    <property type="entry name" value="TBP_TLF"/>
    <property type="match status" value="1"/>
</dbReference>
<comment type="similarity">
    <text evidence="2">Belongs to the TBP family.</text>
</comment>
<organism evidence="8 9">
    <name type="scientific">Monopterus albus</name>
    <name type="common">Swamp eel</name>
    <dbReference type="NCBI Taxonomy" id="43700"/>
    <lineage>
        <taxon>Eukaryota</taxon>
        <taxon>Metazoa</taxon>
        <taxon>Chordata</taxon>
        <taxon>Craniata</taxon>
        <taxon>Vertebrata</taxon>
        <taxon>Euteleostomi</taxon>
        <taxon>Actinopterygii</taxon>
        <taxon>Neopterygii</taxon>
        <taxon>Teleostei</taxon>
        <taxon>Neoteleostei</taxon>
        <taxon>Acanthomorphata</taxon>
        <taxon>Anabantaria</taxon>
        <taxon>Synbranchiformes</taxon>
        <taxon>Synbranchidae</taxon>
        <taxon>Monopterus</taxon>
    </lineage>
</organism>
<dbReference type="GO" id="GO:0005634">
    <property type="term" value="C:nucleus"/>
    <property type="evidence" value="ECO:0007669"/>
    <property type="project" value="UniProtKB-SubCell"/>
</dbReference>
<reference evidence="8" key="2">
    <citation type="submission" date="2025-09" db="UniProtKB">
        <authorList>
            <consortium name="Ensembl"/>
        </authorList>
    </citation>
    <scope>IDENTIFICATION</scope>
</reference>
<protein>
    <recommendedName>
        <fullName evidence="10">TATA box-binding protein-like 1</fullName>
    </recommendedName>
</protein>
<dbReference type="PANTHER" id="PTHR10126">
    <property type="entry name" value="TATA-BOX BINDING PROTEIN"/>
    <property type="match status" value="1"/>
</dbReference>
<feature type="compositionally biased region" description="Polar residues" evidence="7">
    <location>
        <begin position="53"/>
        <end position="66"/>
    </location>
</feature>
<evidence type="ECO:0000256" key="1">
    <source>
        <dbReference type="ARBA" id="ARBA00004123"/>
    </source>
</evidence>
<dbReference type="Ensembl" id="ENSMALT00000019428.1">
    <property type="protein sequence ID" value="ENSMALP00000019047.1"/>
    <property type="gene ID" value="ENSMALG00000013298.1"/>
</dbReference>
<comment type="subcellular location">
    <subcellularLocation>
        <location evidence="1">Nucleus</location>
    </subcellularLocation>
</comment>
<evidence type="ECO:0000256" key="7">
    <source>
        <dbReference type="SAM" id="MobiDB-lite"/>
    </source>
</evidence>
<evidence type="ECO:0000313" key="8">
    <source>
        <dbReference type="Ensembl" id="ENSMALP00000019047.1"/>
    </source>
</evidence>
<accession>A0A3Q3JV82</accession>
<dbReference type="STRING" id="43700.ENSMALP00000019047"/>
<evidence type="ECO:0000256" key="2">
    <source>
        <dbReference type="ARBA" id="ARBA00005560"/>
    </source>
</evidence>
<sequence>MDESALERYIDEFIAKELPQLEESLCLLPDELLTLCQDDTGEPRQTAERERGTVSTSVDYSSQNPTAAAELPGGSSTLEQGASAVCPMTLVMPVNHVTELPKIIPKITNVVATARLGCSLDLNFIAHNTWNVEYNPQWPSRLIMRIRKPRTTAMIYRSGKIICIGATSEQESRVATRRFARKVQKLGFPVSFLDFMIQTVSGTFRTFPVSLEQLSLAHHQNCRYEPEIFPAVFYNLRPGLTLNIFANGSMTLKGAKNETEVYEAFETVCQILSRFRRQRETHQTTAAPVCFYSNASIPVSKTPTQPGLENNSSAAKEADQVL</sequence>
<dbReference type="InterPro" id="IPR012295">
    <property type="entry name" value="TBP_dom_sf"/>
</dbReference>
<keyword evidence="4" id="KW-0238">DNA-binding</keyword>
<dbReference type="InterPro" id="IPR000814">
    <property type="entry name" value="TBP"/>
</dbReference>
<dbReference type="PRINTS" id="PR00686">
    <property type="entry name" value="TIFACTORIID"/>
</dbReference>
<feature type="region of interest" description="Disordered" evidence="7">
    <location>
        <begin position="40"/>
        <end position="75"/>
    </location>
</feature>
<keyword evidence="3" id="KW-0805">Transcription regulation</keyword>
<feature type="compositionally biased region" description="Basic and acidic residues" evidence="7">
    <location>
        <begin position="41"/>
        <end position="52"/>
    </location>
</feature>
<dbReference type="Proteomes" id="UP000261600">
    <property type="component" value="Unplaced"/>
</dbReference>
<feature type="region of interest" description="Disordered" evidence="7">
    <location>
        <begin position="302"/>
        <end position="322"/>
    </location>
</feature>
<name>A0A3Q3JV82_MONAL</name>
<dbReference type="FunFam" id="3.30.310.10:FF:000005">
    <property type="entry name" value="TATA box-binding protein-like 1"/>
    <property type="match status" value="1"/>
</dbReference>
<proteinExistence type="inferred from homology"/>
<evidence type="ECO:0000256" key="4">
    <source>
        <dbReference type="ARBA" id="ARBA00023125"/>
    </source>
</evidence>
<dbReference type="AlphaFoldDB" id="A0A3Q3JV82"/>
<reference evidence="8" key="1">
    <citation type="submission" date="2025-08" db="UniProtKB">
        <authorList>
            <consortium name="Ensembl"/>
        </authorList>
    </citation>
    <scope>IDENTIFICATION</scope>
</reference>
<evidence type="ECO:0000256" key="3">
    <source>
        <dbReference type="ARBA" id="ARBA00023015"/>
    </source>
</evidence>
<keyword evidence="5" id="KW-0804">Transcription</keyword>
<dbReference type="GO" id="GO:0006352">
    <property type="term" value="P:DNA-templated transcription initiation"/>
    <property type="evidence" value="ECO:0007669"/>
    <property type="project" value="InterPro"/>
</dbReference>
<keyword evidence="9" id="KW-1185">Reference proteome</keyword>
<keyword evidence="6" id="KW-0539">Nucleus</keyword>